<accession>A0A6C0CYF6</accession>
<dbReference type="AlphaFoldDB" id="A0A6C0CYF6"/>
<name>A0A6C0CYF6_9ZZZZ</name>
<dbReference type="EMBL" id="MN739509">
    <property type="protein sequence ID" value="QHT09273.1"/>
    <property type="molecule type" value="Genomic_DNA"/>
</dbReference>
<sequence>MTSLIEHIKELTIFYINTNYDHYLKQIEKDKLDDKDIDEYVNKTYYEKREDAITFIKQSLKTILKDEYPGDSNVMLIINSETDHDKIISNISFHIKLKNK</sequence>
<protein>
    <submittedName>
        <fullName evidence="1">Uncharacterized protein</fullName>
    </submittedName>
</protein>
<reference evidence="1" key="1">
    <citation type="journal article" date="2020" name="Nature">
        <title>Giant virus diversity and host interactions through global metagenomics.</title>
        <authorList>
            <person name="Schulz F."/>
            <person name="Roux S."/>
            <person name="Paez-Espino D."/>
            <person name="Jungbluth S."/>
            <person name="Walsh D.A."/>
            <person name="Denef V.J."/>
            <person name="McMahon K.D."/>
            <person name="Konstantinidis K.T."/>
            <person name="Eloe-Fadrosh E.A."/>
            <person name="Kyrpides N.C."/>
            <person name="Woyke T."/>
        </authorList>
    </citation>
    <scope>NUCLEOTIDE SEQUENCE</scope>
    <source>
        <strain evidence="1">GVMAG-M-3300023110-24</strain>
    </source>
</reference>
<evidence type="ECO:0000313" key="1">
    <source>
        <dbReference type="EMBL" id="QHT09273.1"/>
    </source>
</evidence>
<proteinExistence type="predicted"/>
<organism evidence="1">
    <name type="scientific">viral metagenome</name>
    <dbReference type="NCBI Taxonomy" id="1070528"/>
    <lineage>
        <taxon>unclassified sequences</taxon>
        <taxon>metagenomes</taxon>
        <taxon>organismal metagenomes</taxon>
    </lineage>
</organism>